<dbReference type="Proteomes" id="UP000010798">
    <property type="component" value="Chromosome"/>
</dbReference>
<evidence type="ECO:0000313" key="2">
    <source>
        <dbReference type="Proteomes" id="UP000010798"/>
    </source>
</evidence>
<evidence type="ECO:0008006" key="3">
    <source>
        <dbReference type="Google" id="ProtNLM"/>
    </source>
</evidence>
<dbReference type="AlphaFoldDB" id="L0DR80"/>
<sequence length="624" mass="64367">MNESMTRPARRVRPLLESLEGRTLQAASVTAAATAVPANARQLNRENGISVEDRRMSYTTPQGTRVIVTLYGVGSLAGSTVDPDGALNLIFSQTGPQSAIVAKVSGGTRRATLRSIHHKDLNPDDLSGIGSSLLNLVNFKDFDLVNNGRINLTGGVHSLYLNSVGRNTQINLREEPVEFLTNTSSSLPTSTSSNGVDLAFITNLLGASTLTSVGGQFVSDFNSIARNTPSGGSSTIGVNPGPPPAPPGVVAVINHIKGAPRSTAGIEDPQVFGLDSTTHTLIRFDATTGAVLQTIPLTGMGPPNTGVALGRNAGRLVALVGDDTSIRAFDAVTGDPVGQFTTANLGSLGLTAIDGIGSTDTRTVISDSTAGAGGLALQIDVTASLATGHAVAAGQPFAPTRQFELSGGLASVPASQTMYATGAAHFDSFQPNLLQYGVLALNTAGNQLSETARTPFKVSGNFVNAGPEGSVDSLPQQVLGSVDQNLALITGVANGKNVVSLLSPQTLASNGTFTLNNPNPLTGLSESFRPDLANSALIDVQGNVQSLRAKDATGLVFNVAGYINLAKIKRASDSVLIGQPFGHAEIPKRSNVAIISSPRPVDDRNGVQVINNLKQIGPLTLPGR</sequence>
<name>L0DR80_SINAD</name>
<protein>
    <recommendedName>
        <fullName evidence="3">DUF4394 domain-containing protein</fullName>
    </recommendedName>
</protein>
<dbReference type="eggNOG" id="ENOG502ZWAM">
    <property type="taxonomic scope" value="Bacteria"/>
</dbReference>
<dbReference type="SUPFAM" id="SSF50969">
    <property type="entry name" value="YVTN repeat-like/Quinoprotein amine dehydrogenase"/>
    <property type="match status" value="1"/>
</dbReference>
<evidence type="ECO:0000313" key="1">
    <source>
        <dbReference type="EMBL" id="AGA31533.1"/>
    </source>
</evidence>
<accession>L0DR80</accession>
<dbReference type="InterPro" id="IPR011044">
    <property type="entry name" value="Quino_amine_DH_bsu"/>
</dbReference>
<organism evidence="1 2">
    <name type="scientific">Singulisphaera acidiphila (strain ATCC BAA-1392 / DSM 18658 / VKM B-2454 / MOB10)</name>
    <dbReference type="NCBI Taxonomy" id="886293"/>
    <lineage>
        <taxon>Bacteria</taxon>
        <taxon>Pseudomonadati</taxon>
        <taxon>Planctomycetota</taxon>
        <taxon>Planctomycetia</taxon>
        <taxon>Isosphaerales</taxon>
        <taxon>Isosphaeraceae</taxon>
        <taxon>Singulisphaera</taxon>
    </lineage>
</organism>
<dbReference type="KEGG" id="saci:Sinac_7499"/>
<reference evidence="1 2" key="1">
    <citation type="submission" date="2012-02" db="EMBL/GenBank/DDBJ databases">
        <title>Complete sequence of chromosome of Singulisphaera acidiphila DSM 18658.</title>
        <authorList>
            <consortium name="US DOE Joint Genome Institute (JGI-PGF)"/>
            <person name="Lucas S."/>
            <person name="Copeland A."/>
            <person name="Lapidus A."/>
            <person name="Glavina del Rio T."/>
            <person name="Dalin E."/>
            <person name="Tice H."/>
            <person name="Bruce D."/>
            <person name="Goodwin L."/>
            <person name="Pitluck S."/>
            <person name="Peters L."/>
            <person name="Ovchinnikova G."/>
            <person name="Chertkov O."/>
            <person name="Kyrpides N."/>
            <person name="Mavromatis K."/>
            <person name="Ivanova N."/>
            <person name="Brettin T."/>
            <person name="Detter J.C."/>
            <person name="Han C."/>
            <person name="Larimer F."/>
            <person name="Land M."/>
            <person name="Hauser L."/>
            <person name="Markowitz V."/>
            <person name="Cheng J.-F."/>
            <person name="Hugenholtz P."/>
            <person name="Woyke T."/>
            <person name="Wu D."/>
            <person name="Tindall B."/>
            <person name="Pomrenke H."/>
            <person name="Brambilla E."/>
            <person name="Klenk H.-P."/>
            <person name="Eisen J.A."/>
        </authorList>
    </citation>
    <scope>NUCLEOTIDE SEQUENCE [LARGE SCALE GENOMIC DNA]</scope>
    <source>
        <strain evidence="2">ATCC BAA-1392 / DSM 18658 / VKM B-2454 / MOB10</strain>
    </source>
</reference>
<keyword evidence="2" id="KW-1185">Reference proteome</keyword>
<dbReference type="Gene3D" id="2.130.10.10">
    <property type="entry name" value="YVTN repeat-like/Quinoprotein amine dehydrogenase"/>
    <property type="match status" value="1"/>
</dbReference>
<gene>
    <name evidence="1" type="ordered locus">Sinac_7499</name>
</gene>
<dbReference type="OrthoDB" id="241866at2"/>
<dbReference type="HOGENOM" id="CLU_437987_0_0_0"/>
<dbReference type="InterPro" id="IPR015943">
    <property type="entry name" value="WD40/YVTN_repeat-like_dom_sf"/>
</dbReference>
<dbReference type="EMBL" id="CP003364">
    <property type="protein sequence ID" value="AGA31533.1"/>
    <property type="molecule type" value="Genomic_DNA"/>
</dbReference>
<dbReference type="RefSeq" id="WP_015250598.1">
    <property type="nucleotide sequence ID" value="NC_019892.1"/>
</dbReference>
<proteinExistence type="predicted"/>